<dbReference type="GO" id="GO:0032259">
    <property type="term" value="P:methylation"/>
    <property type="evidence" value="ECO:0007669"/>
    <property type="project" value="UniProtKB-KW"/>
</dbReference>
<sequence>MDRSQSGNADATVETDGSVNTAKDDTDEEDKEKHDEFVPVRKASWEPSVLSTIGKEIHYFAGHEISIWESLDSFGSVIWPAALALCRYLESNQVMVDLVDKAVLEIGAGTGLVSIVASLLGAWVTATDLPEVLGNLGSNLSRNTRGRCRYTPQVAALTWGYELDKTFHRSVYRYDYILAADVVYHHDYLAELLATMRHFCQPGTTLIWANKTRFDSDLVFAENFKKTFNTILLADNGEVKIYSATTREESGLETSKETKGDARKGVDEDEMVNKKTKEEINEGKIKWTEQKFVEQVQEYEKKDVDFREEQATGYVDVENQEDGNLNNIEDDDDDNNTNLENEPEDSEEDHDGCSEMDSAFVEQKSDGSTGGEYMRSWAPTIYCRPGKEVYHFLGQEITIQESIDFYGAMIWPAALALCRFLEMPQGHQHIDLLDKSVLELGAGTGLLSVVVTLLGAKLTATDLPEILSNLRYNLNRNTRGRRRHEPMVAELYWGHKLDEFFPRSTHQYDYVLATDVVYHHDFLAELLVTMRHFCQPGTILVWANKVRYASDLGFIDNFLRYFEITLLEDLDDVRIYIATSKTPEQGGDQVQEMNKEEDDNYDAGEPNSTNENGNDAEEVEHLECDDTQTPDETQADKELQDLGKPAEEEVVPANTEPPERRSWAPTVYSSLGKEIYYFLGHEIKIQEAIGHYGGIVWPAALALCRFLDTPTGRQQINLLDKSTLELGAGTGLVSIVATLLGAKLTATDLPDFLGNLRCNLNRNTRLHWRHEPQVTALQWGYKLEETFPRSTHSYDYILSADVVYHHNCLTELLDTMLHFCQTGTTVILANKVRYQSDLVFIENFQKAFNTTLLTELDEVKISGSGSRLFKEPTPCSHCRQFQREYSDEYRLMRFIKILLSPRANKKKVSEANVKQKYTCQNLCCSLPLATVFKS</sequence>
<feature type="region of interest" description="Disordered" evidence="3">
    <location>
        <begin position="1"/>
        <end position="38"/>
    </location>
</feature>
<reference evidence="4" key="1">
    <citation type="submission" date="2025-08" db="UniProtKB">
        <authorList>
            <consortium name="Ensembl"/>
        </authorList>
    </citation>
    <scope>IDENTIFICATION</scope>
</reference>
<feature type="compositionally biased region" description="Basic and acidic residues" evidence="3">
    <location>
        <begin position="634"/>
        <end position="647"/>
    </location>
</feature>
<dbReference type="GO" id="GO:0008168">
    <property type="term" value="F:methyltransferase activity"/>
    <property type="evidence" value="ECO:0007669"/>
    <property type="project" value="UniProtKB-KW"/>
</dbReference>
<feature type="region of interest" description="Disordered" evidence="3">
    <location>
        <begin position="247"/>
        <end position="267"/>
    </location>
</feature>
<keyword evidence="5" id="KW-1185">Reference proteome</keyword>
<evidence type="ECO:0000256" key="3">
    <source>
        <dbReference type="SAM" id="MobiDB-lite"/>
    </source>
</evidence>
<keyword evidence="2" id="KW-0949">S-adenosyl-L-methionine</keyword>
<feature type="region of interest" description="Disordered" evidence="3">
    <location>
        <begin position="627"/>
        <end position="661"/>
    </location>
</feature>
<dbReference type="SUPFAM" id="SSF53335">
    <property type="entry name" value="S-adenosyl-L-methionine-dependent methyltransferases"/>
    <property type="match status" value="3"/>
</dbReference>
<dbReference type="PANTHER" id="PTHR14614:SF13">
    <property type="entry name" value="PROTEIN-LYSINE METHYLTRANSFERASE METTL21C"/>
    <property type="match status" value="1"/>
</dbReference>
<dbReference type="Proteomes" id="UP000694427">
    <property type="component" value="Unplaced"/>
</dbReference>
<evidence type="ECO:0000313" key="4">
    <source>
        <dbReference type="Ensembl" id="ENSCCRP00010086806.1"/>
    </source>
</evidence>
<keyword evidence="1" id="KW-0808">Transferase</keyword>
<reference evidence="4" key="2">
    <citation type="submission" date="2025-09" db="UniProtKB">
        <authorList>
            <consortium name="Ensembl"/>
        </authorList>
    </citation>
    <scope>IDENTIFICATION</scope>
</reference>
<dbReference type="InterPro" id="IPR019410">
    <property type="entry name" value="Methyltransf_16"/>
</dbReference>
<dbReference type="Pfam" id="PF10294">
    <property type="entry name" value="Methyltransf_16"/>
    <property type="match status" value="3"/>
</dbReference>
<dbReference type="Ensembl" id="ENSCCRT00010096284.1">
    <property type="protein sequence ID" value="ENSCCRP00010086806.1"/>
    <property type="gene ID" value="ENSCCRG00010037912.1"/>
</dbReference>
<keyword evidence="1" id="KW-0489">Methyltransferase</keyword>
<protein>
    <submittedName>
        <fullName evidence="4">Uncharacterized protein</fullName>
    </submittedName>
</protein>
<feature type="compositionally biased region" description="Acidic residues" evidence="3">
    <location>
        <begin position="328"/>
        <end position="350"/>
    </location>
</feature>
<dbReference type="AlphaFoldDB" id="A0A8C1N604"/>
<dbReference type="Gene3D" id="3.40.50.150">
    <property type="entry name" value="Vaccinia Virus protein VP39"/>
    <property type="match status" value="3"/>
</dbReference>
<proteinExistence type="predicted"/>
<dbReference type="PANTHER" id="PTHR14614">
    <property type="entry name" value="HEPATOCELLULAR CARCINOMA-ASSOCIATED ANTIGEN"/>
    <property type="match status" value="1"/>
</dbReference>
<name>A0A8C1N604_CYPCA</name>
<feature type="region of interest" description="Disordered" evidence="3">
    <location>
        <begin position="583"/>
        <end position="615"/>
    </location>
</feature>
<evidence type="ECO:0000256" key="2">
    <source>
        <dbReference type="ARBA" id="ARBA00022691"/>
    </source>
</evidence>
<feature type="compositionally biased region" description="Polar residues" evidence="3">
    <location>
        <begin position="1"/>
        <end position="21"/>
    </location>
</feature>
<organism evidence="4 5">
    <name type="scientific">Cyprinus carpio</name>
    <name type="common">Common carp</name>
    <dbReference type="NCBI Taxonomy" id="7962"/>
    <lineage>
        <taxon>Eukaryota</taxon>
        <taxon>Metazoa</taxon>
        <taxon>Chordata</taxon>
        <taxon>Craniata</taxon>
        <taxon>Vertebrata</taxon>
        <taxon>Euteleostomi</taxon>
        <taxon>Actinopterygii</taxon>
        <taxon>Neopterygii</taxon>
        <taxon>Teleostei</taxon>
        <taxon>Ostariophysi</taxon>
        <taxon>Cypriniformes</taxon>
        <taxon>Cyprinidae</taxon>
        <taxon>Cyprininae</taxon>
        <taxon>Cyprinus</taxon>
    </lineage>
</organism>
<accession>A0A8C1N604</accession>
<feature type="region of interest" description="Disordered" evidence="3">
    <location>
        <begin position="311"/>
        <end position="354"/>
    </location>
</feature>
<dbReference type="InterPro" id="IPR029063">
    <property type="entry name" value="SAM-dependent_MTases_sf"/>
</dbReference>
<evidence type="ECO:0000256" key="1">
    <source>
        <dbReference type="ARBA" id="ARBA00022603"/>
    </source>
</evidence>
<evidence type="ECO:0000313" key="5">
    <source>
        <dbReference type="Proteomes" id="UP000694427"/>
    </source>
</evidence>